<dbReference type="GO" id="GO:0004553">
    <property type="term" value="F:hydrolase activity, hydrolyzing O-glycosyl compounds"/>
    <property type="evidence" value="ECO:0007669"/>
    <property type="project" value="InterPro"/>
</dbReference>
<feature type="compositionally biased region" description="Pro residues" evidence="4">
    <location>
        <begin position="676"/>
        <end position="691"/>
    </location>
</feature>
<dbReference type="InterPro" id="IPR036156">
    <property type="entry name" value="Beta-gal/glucu_dom_sf"/>
</dbReference>
<dbReference type="InterPro" id="IPR017853">
    <property type="entry name" value="GH"/>
</dbReference>
<evidence type="ECO:0000259" key="5">
    <source>
        <dbReference type="Pfam" id="PF00703"/>
    </source>
</evidence>
<dbReference type="PANTHER" id="PTHR42732">
    <property type="entry name" value="BETA-GALACTOSIDASE"/>
    <property type="match status" value="1"/>
</dbReference>
<gene>
    <name evidence="7" type="ORF">UFOPK3564_02145</name>
</gene>
<evidence type="ECO:0000259" key="6">
    <source>
        <dbReference type="Pfam" id="PF02836"/>
    </source>
</evidence>
<evidence type="ECO:0000313" key="7">
    <source>
        <dbReference type="EMBL" id="CAB4926748.1"/>
    </source>
</evidence>
<feature type="compositionally biased region" description="Low complexity" evidence="4">
    <location>
        <begin position="19"/>
        <end position="41"/>
    </location>
</feature>
<evidence type="ECO:0000256" key="3">
    <source>
        <dbReference type="ARBA" id="ARBA00023295"/>
    </source>
</evidence>
<feature type="region of interest" description="Disordered" evidence="4">
    <location>
        <begin position="666"/>
        <end position="712"/>
    </location>
</feature>
<dbReference type="SUPFAM" id="SSF49785">
    <property type="entry name" value="Galactose-binding domain-like"/>
    <property type="match status" value="1"/>
</dbReference>
<feature type="domain" description="Glycoside hydrolase family 2 immunoglobulin-like beta-sandwich" evidence="5">
    <location>
        <begin position="251"/>
        <end position="362"/>
    </location>
</feature>
<dbReference type="AlphaFoldDB" id="A0A6J7I701"/>
<dbReference type="Pfam" id="PF02836">
    <property type="entry name" value="Glyco_hydro_2_C"/>
    <property type="match status" value="1"/>
</dbReference>
<dbReference type="InterPro" id="IPR006102">
    <property type="entry name" value="Ig-like_GH2"/>
</dbReference>
<keyword evidence="3" id="KW-0326">Glycosidase</keyword>
<dbReference type="Gene3D" id="2.60.40.10">
    <property type="entry name" value="Immunoglobulins"/>
    <property type="match status" value="1"/>
</dbReference>
<dbReference type="SUPFAM" id="SSF49303">
    <property type="entry name" value="beta-Galactosidase/glucuronidase domain"/>
    <property type="match status" value="1"/>
</dbReference>
<feature type="domain" description="Glycoside hydrolase family 2 catalytic" evidence="6">
    <location>
        <begin position="365"/>
        <end position="546"/>
    </location>
</feature>
<evidence type="ECO:0000256" key="1">
    <source>
        <dbReference type="ARBA" id="ARBA00007401"/>
    </source>
</evidence>
<dbReference type="GO" id="GO:0005975">
    <property type="term" value="P:carbohydrate metabolic process"/>
    <property type="evidence" value="ECO:0007669"/>
    <property type="project" value="InterPro"/>
</dbReference>
<feature type="compositionally biased region" description="Pro residues" evidence="4">
    <location>
        <begin position="42"/>
        <end position="59"/>
    </location>
</feature>
<dbReference type="EMBL" id="CAFBMK010000137">
    <property type="protein sequence ID" value="CAB4926748.1"/>
    <property type="molecule type" value="Genomic_DNA"/>
</dbReference>
<dbReference type="PANTHER" id="PTHR42732:SF1">
    <property type="entry name" value="BETA-MANNOSIDASE"/>
    <property type="match status" value="1"/>
</dbReference>
<keyword evidence="2" id="KW-0378">Hydrolase</keyword>
<accession>A0A6J7I701</accession>
<dbReference type="InterPro" id="IPR008979">
    <property type="entry name" value="Galactose-bd-like_sf"/>
</dbReference>
<sequence length="712" mass="76773">MHRPLRAASRAAALAAVASAALAGPAAAQQAPAPATTAPASPTTPAPPATPDPPTPVVPRPAATLPTTGGRAYAGPADRWTVGGSWLIRRDQGVVGLKNAWQRQRTATGWGPTTVPDVWNAGDNSPASQAGGVVWYRRELRLPRIEKARRGGLFLLRFERVSVGATVWVDGVRVRSHRGAYEPFSATIPASQAKDGRVNVVVRTDNRRNVGDFPPGSTQKDGTPGGGWWNDGGIPREVGLRYADGIDLSPVQITPDLPCKGCSGLVRFRVTATNYARKRSRVALTGRIDGRTVELGRVSLAPTAALGRSRAKTVTGTVQVRRPRVWSPKDPELYDVAVEARLLDGEREGERVARYRARTGIRSIRVVGGRLKLNFGGVNLRGSGVHEMDVPNGSALTDAGQDLLLKQVRELGGLVVRGHYPFHPRILEEADRMGLLVWTEIPVYQVRQSQLARESIRQNAMDLLRTTIQVNAHHPSVFTWSVANELTTNPGPPIARYMREARKVVDANDPTRPMAYARQSGVKYGCVGAYGPVDLLGLNDYFGWYGGPNEPLADPAQLGPFLDALRKCNPREAIMITETGAEANRDGPVTEAGTYAFQAAYAAHHFAVYRSRPWLDGAIWWGLREFRVRPNWGGGNPLPTPPWHGKGLLGRDTGFSEKPAWRVLQDEFRGVDETAPAPPTPVDVPPSPPGRTSPDGTGEDGDPADGVASPGA</sequence>
<evidence type="ECO:0000256" key="4">
    <source>
        <dbReference type="SAM" id="MobiDB-lite"/>
    </source>
</evidence>
<feature type="region of interest" description="Disordered" evidence="4">
    <location>
        <begin position="207"/>
        <end position="229"/>
    </location>
</feature>
<evidence type="ECO:0000256" key="2">
    <source>
        <dbReference type="ARBA" id="ARBA00022801"/>
    </source>
</evidence>
<dbReference type="Gene3D" id="2.60.120.260">
    <property type="entry name" value="Galactose-binding domain-like"/>
    <property type="match status" value="1"/>
</dbReference>
<dbReference type="SUPFAM" id="SSF51445">
    <property type="entry name" value="(Trans)glycosidases"/>
    <property type="match status" value="1"/>
</dbReference>
<protein>
    <submittedName>
        <fullName evidence="7">Unannotated protein</fullName>
    </submittedName>
</protein>
<dbReference type="InterPro" id="IPR051913">
    <property type="entry name" value="GH2_Domain-Containing"/>
</dbReference>
<dbReference type="InterPro" id="IPR006103">
    <property type="entry name" value="Glyco_hydro_2_cat"/>
</dbReference>
<organism evidence="7">
    <name type="scientific">freshwater metagenome</name>
    <dbReference type="NCBI Taxonomy" id="449393"/>
    <lineage>
        <taxon>unclassified sequences</taxon>
        <taxon>metagenomes</taxon>
        <taxon>ecological metagenomes</taxon>
    </lineage>
</organism>
<proteinExistence type="inferred from homology"/>
<feature type="region of interest" description="Disordered" evidence="4">
    <location>
        <begin position="19"/>
        <end position="76"/>
    </location>
</feature>
<reference evidence="7" key="1">
    <citation type="submission" date="2020-05" db="EMBL/GenBank/DDBJ databases">
        <authorList>
            <person name="Chiriac C."/>
            <person name="Salcher M."/>
            <person name="Ghai R."/>
            <person name="Kavagutti S V."/>
        </authorList>
    </citation>
    <scope>NUCLEOTIDE SEQUENCE</scope>
</reference>
<dbReference type="InterPro" id="IPR013783">
    <property type="entry name" value="Ig-like_fold"/>
</dbReference>
<dbReference type="Gene3D" id="3.20.20.80">
    <property type="entry name" value="Glycosidases"/>
    <property type="match status" value="1"/>
</dbReference>
<comment type="similarity">
    <text evidence="1">Belongs to the glycosyl hydrolase 2 family.</text>
</comment>
<dbReference type="Pfam" id="PF00703">
    <property type="entry name" value="Glyco_hydro_2"/>
    <property type="match status" value="1"/>
</dbReference>
<name>A0A6J7I701_9ZZZZ</name>